<accession>A0A0D3J9S3</accession>
<protein>
    <submittedName>
        <fullName evidence="1">Uncharacterized protein</fullName>
    </submittedName>
</protein>
<evidence type="ECO:0000313" key="2">
    <source>
        <dbReference type="Proteomes" id="UP000013827"/>
    </source>
</evidence>
<reference evidence="2" key="1">
    <citation type="journal article" date="2013" name="Nature">
        <title>Pan genome of the phytoplankton Emiliania underpins its global distribution.</title>
        <authorList>
            <person name="Read B.A."/>
            <person name="Kegel J."/>
            <person name="Klute M.J."/>
            <person name="Kuo A."/>
            <person name="Lefebvre S.C."/>
            <person name="Maumus F."/>
            <person name="Mayer C."/>
            <person name="Miller J."/>
            <person name="Monier A."/>
            <person name="Salamov A."/>
            <person name="Young J."/>
            <person name="Aguilar M."/>
            <person name="Claverie J.M."/>
            <person name="Frickenhaus S."/>
            <person name="Gonzalez K."/>
            <person name="Herman E.K."/>
            <person name="Lin Y.C."/>
            <person name="Napier J."/>
            <person name="Ogata H."/>
            <person name="Sarno A.F."/>
            <person name="Shmutz J."/>
            <person name="Schroeder D."/>
            <person name="de Vargas C."/>
            <person name="Verret F."/>
            <person name="von Dassow P."/>
            <person name="Valentin K."/>
            <person name="Van de Peer Y."/>
            <person name="Wheeler G."/>
            <person name="Dacks J.B."/>
            <person name="Delwiche C.F."/>
            <person name="Dyhrman S.T."/>
            <person name="Glockner G."/>
            <person name="John U."/>
            <person name="Richards T."/>
            <person name="Worden A.Z."/>
            <person name="Zhang X."/>
            <person name="Grigoriev I.V."/>
            <person name="Allen A.E."/>
            <person name="Bidle K."/>
            <person name="Borodovsky M."/>
            <person name="Bowler C."/>
            <person name="Brownlee C."/>
            <person name="Cock J.M."/>
            <person name="Elias M."/>
            <person name="Gladyshev V.N."/>
            <person name="Groth M."/>
            <person name="Guda C."/>
            <person name="Hadaegh A."/>
            <person name="Iglesias-Rodriguez M.D."/>
            <person name="Jenkins J."/>
            <person name="Jones B.M."/>
            <person name="Lawson T."/>
            <person name="Leese F."/>
            <person name="Lindquist E."/>
            <person name="Lobanov A."/>
            <person name="Lomsadze A."/>
            <person name="Malik S.B."/>
            <person name="Marsh M.E."/>
            <person name="Mackinder L."/>
            <person name="Mock T."/>
            <person name="Mueller-Roeber B."/>
            <person name="Pagarete A."/>
            <person name="Parker M."/>
            <person name="Probert I."/>
            <person name="Quesneville H."/>
            <person name="Raines C."/>
            <person name="Rensing S.A."/>
            <person name="Riano-Pachon D.M."/>
            <person name="Richier S."/>
            <person name="Rokitta S."/>
            <person name="Shiraiwa Y."/>
            <person name="Soanes D.M."/>
            <person name="van der Giezen M."/>
            <person name="Wahlund T.M."/>
            <person name="Williams B."/>
            <person name="Wilson W."/>
            <person name="Wolfe G."/>
            <person name="Wurch L.L."/>
        </authorList>
    </citation>
    <scope>NUCLEOTIDE SEQUENCE</scope>
</reference>
<proteinExistence type="predicted"/>
<dbReference type="EnsemblProtists" id="EOD20258">
    <property type="protein sequence ID" value="EOD20258"/>
    <property type="gene ID" value="EMIHUDRAFT_458588"/>
</dbReference>
<dbReference type="GeneID" id="17265817"/>
<dbReference type="RefSeq" id="XP_005772687.1">
    <property type="nucleotide sequence ID" value="XM_005772630.1"/>
</dbReference>
<dbReference type="PaxDb" id="2903-EOD20258"/>
<dbReference type="AlphaFoldDB" id="A0A0D3J9S3"/>
<dbReference type="HOGENOM" id="CLU_1323036_0_0_1"/>
<name>A0A0D3J9S3_EMIH1</name>
<organism evidence="1 2">
    <name type="scientific">Emiliania huxleyi (strain CCMP1516)</name>
    <dbReference type="NCBI Taxonomy" id="280463"/>
    <lineage>
        <taxon>Eukaryota</taxon>
        <taxon>Haptista</taxon>
        <taxon>Haptophyta</taxon>
        <taxon>Prymnesiophyceae</taxon>
        <taxon>Isochrysidales</taxon>
        <taxon>Noelaerhabdaceae</taxon>
        <taxon>Emiliania</taxon>
    </lineage>
</organism>
<dbReference type="KEGG" id="ehx:EMIHUDRAFT_458588"/>
<dbReference type="Proteomes" id="UP000013827">
    <property type="component" value="Unassembled WGS sequence"/>
</dbReference>
<evidence type="ECO:0000313" key="1">
    <source>
        <dbReference type="EnsemblProtists" id="EOD20258"/>
    </source>
</evidence>
<keyword evidence="2" id="KW-1185">Reference proteome</keyword>
<sequence length="208" mass="21618">MSRYDPTVPNLSPRSTLEALRARRKNPSSPALARGGSDSMSDLMAYGQQLESADGAPMLPESRGNDDDGAAYAPAADAFDAAAGESPSLLQVWLCMLAAMELPIIVHSIATADPLDSDAAERLYTRCVLALLRLLAAAAADRHVLAAVATVHLLELALLGYEAYDSLVNLTLAGLPLARSGLRLTMATNAAVLVAAAGVAPPPRAKSD</sequence>
<reference evidence="1" key="2">
    <citation type="submission" date="2024-10" db="UniProtKB">
        <authorList>
            <consortium name="EnsemblProtists"/>
        </authorList>
    </citation>
    <scope>IDENTIFICATION</scope>
</reference>